<name>A0A433DBN3_9FUNG</name>
<dbReference type="EMBL" id="RBNI01003553">
    <property type="protein sequence ID" value="RUP48236.1"/>
    <property type="molecule type" value="Genomic_DNA"/>
</dbReference>
<dbReference type="AlphaFoldDB" id="A0A433DBN3"/>
<gene>
    <name evidence="1" type="ORF">BC936DRAFT_144808</name>
</gene>
<reference evidence="1 2" key="1">
    <citation type="journal article" date="2018" name="New Phytol.">
        <title>Phylogenomics of Endogonaceae and evolution of mycorrhizas within Mucoromycota.</title>
        <authorList>
            <person name="Chang Y."/>
            <person name="Desiro A."/>
            <person name="Na H."/>
            <person name="Sandor L."/>
            <person name="Lipzen A."/>
            <person name="Clum A."/>
            <person name="Barry K."/>
            <person name="Grigoriev I.V."/>
            <person name="Martin F.M."/>
            <person name="Stajich J.E."/>
            <person name="Smith M.E."/>
            <person name="Bonito G."/>
            <person name="Spatafora J.W."/>
        </authorList>
    </citation>
    <scope>NUCLEOTIDE SEQUENCE [LARGE SCALE GENOMIC DNA]</scope>
    <source>
        <strain evidence="1 2">GMNB39</strain>
    </source>
</reference>
<evidence type="ECO:0000313" key="2">
    <source>
        <dbReference type="Proteomes" id="UP000268093"/>
    </source>
</evidence>
<evidence type="ECO:0000313" key="1">
    <source>
        <dbReference type="EMBL" id="RUP48236.1"/>
    </source>
</evidence>
<proteinExistence type="predicted"/>
<protein>
    <submittedName>
        <fullName evidence="1">Uncharacterized protein</fullName>
    </submittedName>
</protein>
<organism evidence="1 2">
    <name type="scientific">Jimgerdemannia flammicorona</name>
    <dbReference type="NCBI Taxonomy" id="994334"/>
    <lineage>
        <taxon>Eukaryota</taxon>
        <taxon>Fungi</taxon>
        <taxon>Fungi incertae sedis</taxon>
        <taxon>Mucoromycota</taxon>
        <taxon>Mucoromycotina</taxon>
        <taxon>Endogonomycetes</taxon>
        <taxon>Endogonales</taxon>
        <taxon>Endogonaceae</taxon>
        <taxon>Jimgerdemannia</taxon>
    </lineage>
</organism>
<dbReference type="Proteomes" id="UP000268093">
    <property type="component" value="Unassembled WGS sequence"/>
</dbReference>
<accession>A0A433DBN3</accession>
<keyword evidence="2" id="KW-1185">Reference proteome</keyword>
<dbReference type="OrthoDB" id="48988at2759"/>
<comment type="caution">
    <text evidence="1">The sequence shown here is derived from an EMBL/GenBank/DDBJ whole genome shotgun (WGS) entry which is preliminary data.</text>
</comment>
<sequence length="286" mass="31489">MNDLFFRPMQERGLYLLTNRPLNAVTGGRVRTLTNAMVESANCTYLPAENELQSKMTLALEGTVSLETDISAMREFTIGSCFTWNFAPHTPPNARHQVRVGQGMYIDPFSVGATCPFPPSTEPANLFLIGSRRELFVPLARPLRHEVLPPSRGRASDPAGSGSARRIHTIAARRGREKGVRGVDGAQTRSLLSSLVSYTRLNLLRENTELDRVLSAVFPKLSRLPSGVSAHSPLTVKALRVLLAHREVGTVLVGMRTRVYVSDAVMAARASEEEPMEADGWKSFFI</sequence>